<dbReference type="EMBL" id="JACHMN010000002">
    <property type="protein sequence ID" value="MBB5870408.1"/>
    <property type="molecule type" value="Genomic_DNA"/>
</dbReference>
<evidence type="ECO:0000256" key="1">
    <source>
        <dbReference type="ARBA" id="ARBA00004651"/>
    </source>
</evidence>
<evidence type="ECO:0000313" key="11">
    <source>
        <dbReference type="EMBL" id="MBB5870408.1"/>
    </source>
</evidence>
<keyword evidence="2 8" id="KW-0812">Transmembrane</keyword>
<dbReference type="GO" id="GO:0140359">
    <property type="term" value="F:ABC-type transporter activity"/>
    <property type="evidence" value="ECO:0007669"/>
    <property type="project" value="InterPro"/>
</dbReference>
<dbReference type="RefSeq" id="WP_184837789.1">
    <property type="nucleotide sequence ID" value="NZ_JACHMN010000002.1"/>
</dbReference>
<comment type="subcellular location">
    <subcellularLocation>
        <location evidence="1">Cell membrane</location>
        <topology evidence="1">Multi-pass membrane protein</topology>
    </subcellularLocation>
</comment>
<keyword evidence="6 8" id="KW-0472">Membrane</keyword>
<feature type="transmembrane region" description="Helical" evidence="8">
    <location>
        <begin position="231"/>
        <end position="251"/>
    </location>
</feature>
<evidence type="ECO:0000259" key="9">
    <source>
        <dbReference type="PROSITE" id="PS50893"/>
    </source>
</evidence>
<protein>
    <submittedName>
        <fullName evidence="11">ATP-binding cassette subfamily C protein CydC</fullName>
    </submittedName>
</protein>
<evidence type="ECO:0000256" key="4">
    <source>
        <dbReference type="ARBA" id="ARBA00022840"/>
    </source>
</evidence>
<sequence length="526" mass="53706">MIWSLARPHWARLLGAGLLGLLAELAGVGLMATATWLLITAAGQPPITALTVAIVAVRALAIGRGGLRYVERLAGHDAVLRMITGVRAQAFSSLSTQPAVRTGDALSRLVSDVDAVQDLVVRVALPAASAAVVCLIAVGVTGLISPAAALMLAGGLLITGVALPWLAARLASRQAARLAPLRAEMAIATVDLAHGAADLAAFGARDAHAAAASRQAAALASVERNLSRRAFAIDALAAITIGATAAAVLLAAQSDQISGTLTGVLTVGTLATGEVSLILLSAARKNAELTTPLARVTALIRVDQGKTRRESDTPDGESSLDQRELRVTDVSVAGRGVSGVSLCVRAGDRIVVVGPSGVGKSTLLGVLAGTVAPTSGSVTWGDGPLPSPAHRVVGGLFADAAVFHASVEENLTLGRPCTPTERDDAARAAGLLEWVAEQPDGWRTLVGEDGTALSGGQRQRLTLARALLHAPPVLLLDEPTEGLDPAHADAVLRSVLSFAGDRAVVVVTHRTAERDSSAFQQVLTLS</sequence>
<keyword evidence="12" id="KW-1185">Reference proteome</keyword>
<dbReference type="GO" id="GO:0005886">
    <property type="term" value="C:plasma membrane"/>
    <property type="evidence" value="ECO:0007669"/>
    <property type="project" value="UniProtKB-SubCell"/>
</dbReference>
<evidence type="ECO:0000256" key="5">
    <source>
        <dbReference type="ARBA" id="ARBA00022989"/>
    </source>
</evidence>
<dbReference type="GO" id="GO:0045454">
    <property type="term" value="P:cell redox homeostasis"/>
    <property type="evidence" value="ECO:0007669"/>
    <property type="project" value="InterPro"/>
</dbReference>
<keyword evidence="3" id="KW-0547">Nucleotide-binding</keyword>
<proteinExistence type="predicted"/>
<dbReference type="PANTHER" id="PTHR24221:SF653">
    <property type="entry name" value="TRANSPORT ATP-BINDING PROTEIN CYDC"/>
    <property type="match status" value="1"/>
</dbReference>
<accession>A0A841BSN9</accession>
<dbReference type="Gene3D" id="1.20.1560.10">
    <property type="entry name" value="ABC transporter type 1, transmembrane domain"/>
    <property type="match status" value="1"/>
</dbReference>
<organism evidence="11 12">
    <name type="scientific">Allocatelliglobosispora scoriae</name>
    <dbReference type="NCBI Taxonomy" id="643052"/>
    <lineage>
        <taxon>Bacteria</taxon>
        <taxon>Bacillati</taxon>
        <taxon>Actinomycetota</taxon>
        <taxon>Actinomycetes</taxon>
        <taxon>Micromonosporales</taxon>
        <taxon>Micromonosporaceae</taxon>
        <taxon>Allocatelliglobosispora</taxon>
    </lineage>
</organism>
<evidence type="ECO:0000256" key="3">
    <source>
        <dbReference type="ARBA" id="ARBA00022741"/>
    </source>
</evidence>
<dbReference type="Gene3D" id="3.40.50.300">
    <property type="entry name" value="P-loop containing nucleotide triphosphate hydrolases"/>
    <property type="match status" value="1"/>
</dbReference>
<comment type="caution">
    <text evidence="11">The sequence shown here is derived from an EMBL/GenBank/DDBJ whole genome shotgun (WGS) entry which is preliminary data.</text>
</comment>
<keyword evidence="4 11" id="KW-0067">ATP-binding</keyword>
<dbReference type="PROSITE" id="PS00211">
    <property type="entry name" value="ABC_TRANSPORTER_1"/>
    <property type="match status" value="1"/>
</dbReference>
<dbReference type="SUPFAM" id="SSF52540">
    <property type="entry name" value="P-loop containing nucleoside triphosphate hydrolases"/>
    <property type="match status" value="1"/>
</dbReference>
<dbReference type="InterPro" id="IPR003439">
    <property type="entry name" value="ABC_transporter-like_ATP-bd"/>
</dbReference>
<dbReference type="PROSITE" id="PS50929">
    <property type="entry name" value="ABC_TM1F"/>
    <property type="match status" value="1"/>
</dbReference>
<feature type="transmembrane region" description="Helical" evidence="8">
    <location>
        <begin position="147"/>
        <end position="168"/>
    </location>
</feature>
<dbReference type="GO" id="GO:0034775">
    <property type="term" value="P:glutathione transmembrane transport"/>
    <property type="evidence" value="ECO:0007669"/>
    <property type="project" value="InterPro"/>
</dbReference>
<dbReference type="GO" id="GO:0034040">
    <property type="term" value="F:ATPase-coupled lipid transmembrane transporter activity"/>
    <property type="evidence" value="ECO:0007669"/>
    <property type="project" value="TreeGrafter"/>
</dbReference>
<dbReference type="SMART" id="SM00382">
    <property type="entry name" value="AAA"/>
    <property type="match status" value="1"/>
</dbReference>
<feature type="domain" description="ABC transporter" evidence="9">
    <location>
        <begin position="320"/>
        <end position="524"/>
    </location>
</feature>
<gene>
    <name evidence="11" type="ORF">F4553_003787</name>
</gene>
<dbReference type="AlphaFoldDB" id="A0A841BSN9"/>
<feature type="transmembrane region" description="Helical" evidence="8">
    <location>
        <begin position="47"/>
        <end position="67"/>
    </location>
</feature>
<evidence type="ECO:0000256" key="7">
    <source>
        <dbReference type="SAM" id="MobiDB-lite"/>
    </source>
</evidence>
<reference evidence="11 12" key="1">
    <citation type="submission" date="2020-08" db="EMBL/GenBank/DDBJ databases">
        <title>Sequencing the genomes of 1000 actinobacteria strains.</title>
        <authorList>
            <person name="Klenk H.-P."/>
        </authorList>
    </citation>
    <scope>NUCLEOTIDE SEQUENCE [LARGE SCALE GENOMIC DNA]</scope>
    <source>
        <strain evidence="11 12">DSM 45362</strain>
    </source>
</reference>
<dbReference type="InterPro" id="IPR017871">
    <property type="entry name" value="ABC_transporter-like_CS"/>
</dbReference>
<dbReference type="GO" id="GO:0005524">
    <property type="term" value="F:ATP binding"/>
    <property type="evidence" value="ECO:0007669"/>
    <property type="project" value="UniProtKB-KW"/>
</dbReference>
<dbReference type="InterPro" id="IPR003593">
    <property type="entry name" value="AAA+_ATPase"/>
</dbReference>
<evidence type="ECO:0000256" key="8">
    <source>
        <dbReference type="SAM" id="Phobius"/>
    </source>
</evidence>
<dbReference type="InterPro" id="IPR036640">
    <property type="entry name" value="ABC1_TM_sf"/>
</dbReference>
<keyword evidence="5 8" id="KW-1133">Transmembrane helix</keyword>
<evidence type="ECO:0000256" key="6">
    <source>
        <dbReference type="ARBA" id="ARBA00023136"/>
    </source>
</evidence>
<feature type="transmembrane region" description="Helical" evidence="8">
    <location>
        <begin position="257"/>
        <end position="280"/>
    </location>
</feature>
<feature type="domain" description="ABC transmembrane type-1" evidence="10">
    <location>
        <begin position="14"/>
        <end position="272"/>
    </location>
</feature>
<dbReference type="NCBIfam" id="TIGR02868">
    <property type="entry name" value="CydC"/>
    <property type="match status" value="1"/>
</dbReference>
<dbReference type="GO" id="GO:0016887">
    <property type="term" value="F:ATP hydrolysis activity"/>
    <property type="evidence" value="ECO:0007669"/>
    <property type="project" value="InterPro"/>
</dbReference>
<evidence type="ECO:0000259" key="10">
    <source>
        <dbReference type="PROSITE" id="PS50929"/>
    </source>
</evidence>
<dbReference type="InterPro" id="IPR027417">
    <property type="entry name" value="P-loop_NTPase"/>
</dbReference>
<dbReference type="SUPFAM" id="SSF90123">
    <property type="entry name" value="ABC transporter transmembrane region"/>
    <property type="match status" value="1"/>
</dbReference>
<name>A0A841BSN9_9ACTN</name>
<feature type="region of interest" description="Disordered" evidence="7">
    <location>
        <begin position="304"/>
        <end position="323"/>
    </location>
</feature>
<evidence type="ECO:0000313" key="12">
    <source>
        <dbReference type="Proteomes" id="UP000587527"/>
    </source>
</evidence>
<dbReference type="PANTHER" id="PTHR24221">
    <property type="entry name" value="ATP-BINDING CASSETTE SUB-FAMILY B"/>
    <property type="match status" value="1"/>
</dbReference>
<feature type="transmembrane region" description="Helical" evidence="8">
    <location>
        <begin position="119"/>
        <end position="141"/>
    </location>
</feature>
<evidence type="ECO:0000256" key="2">
    <source>
        <dbReference type="ARBA" id="ARBA00022692"/>
    </source>
</evidence>
<dbReference type="PROSITE" id="PS50893">
    <property type="entry name" value="ABC_TRANSPORTER_2"/>
    <property type="match status" value="1"/>
</dbReference>
<dbReference type="Proteomes" id="UP000587527">
    <property type="component" value="Unassembled WGS sequence"/>
</dbReference>
<dbReference type="Pfam" id="PF00005">
    <property type="entry name" value="ABC_tran"/>
    <property type="match status" value="1"/>
</dbReference>
<dbReference type="InterPro" id="IPR014223">
    <property type="entry name" value="ABC_CydC/D"/>
</dbReference>
<dbReference type="InterPro" id="IPR011527">
    <property type="entry name" value="ABC1_TM_dom"/>
</dbReference>
<dbReference type="InterPro" id="IPR039421">
    <property type="entry name" value="Type_1_exporter"/>
</dbReference>